<accession>A0A2G9S345</accession>
<organism evidence="1">
    <name type="scientific">Aquarana catesbeiana</name>
    <name type="common">American bullfrog</name>
    <name type="synonym">Rana catesbeiana</name>
    <dbReference type="NCBI Taxonomy" id="8400"/>
    <lineage>
        <taxon>Eukaryota</taxon>
        <taxon>Metazoa</taxon>
        <taxon>Chordata</taxon>
        <taxon>Craniata</taxon>
        <taxon>Vertebrata</taxon>
        <taxon>Euteleostomi</taxon>
        <taxon>Amphibia</taxon>
        <taxon>Batrachia</taxon>
        <taxon>Anura</taxon>
        <taxon>Neobatrachia</taxon>
        <taxon>Ranoidea</taxon>
        <taxon>Ranidae</taxon>
        <taxon>Aquarana</taxon>
    </lineage>
</organism>
<reference evidence="1" key="1">
    <citation type="submission" date="2017-08" db="EMBL/GenBank/DDBJ databases">
        <title>Assembly of the North American Bullfrog Genome.</title>
        <authorList>
            <person name="Warren R.L."/>
            <person name="Vandervalk B.P."/>
            <person name="Kucuk E."/>
            <person name="Birol I."/>
            <person name="Helbing C."/>
            <person name="Pandoh P."/>
            <person name="Behsaz B."/>
            <person name="Mohamadi H."/>
            <person name="Chu J."/>
            <person name="Jackman S."/>
            <person name="Hammond S.A."/>
            <person name="Veldhoen N."/>
            <person name="Kirk H."/>
            <person name="Zhao Y."/>
            <person name="Coope R."/>
            <person name="Pleasance S."/>
            <person name="Moore R."/>
            <person name="Holt R."/>
        </authorList>
    </citation>
    <scope>NUCLEOTIDE SEQUENCE</scope>
    <source>
        <strain evidence="1">Bruno</strain>
        <tissue evidence="1">Liver</tissue>
    </source>
</reference>
<dbReference type="EMBL" id="KV928334">
    <property type="protein sequence ID" value="PIO34540.1"/>
    <property type="molecule type" value="Genomic_DNA"/>
</dbReference>
<feature type="non-terminal residue" evidence="1">
    <location>
        <position position="1"/>
    </location>
</feature>
<dbReference type="AlphaFoldDB" id="A0A2G9S345"/>
<name>A0A2G9S345_AQUCT</name>
<gene>
    <name evidence="1" type="ORF">AB205_0167220</name>
</gene>
<evidence type="ECO:0000313" key="1">
    <source>
        <dbReference type="EMBL" id="PIO34540.1"/>
    </source>
</evidence>
<proteinExistence type="predicted"/>
<protein>
    <submittedName>
        <fullName evidence="1">Uncharacterized protein</fullName>
    </submittedName>
</protein>
<sequence>KCCNLWLSVQLQRILTGSVGLGTSIQKGHQMQISSSRLAAGDVDSVTSAIPLGLLPDNMASGVLQILCEISSTSQHVQRRVQDSAGSQEV</sequence>